<reference evidence="2" key="1">
    <citation type="submission" date="2020-11" db="EMBL/GenBank/DDBJ databases">
        <title>Adaptations for nitrogen fixation in a non-lichenized fungal sporocarp promotes dispersal by wood-feeding termites.</title>
        <authorList>
            <consortium name="DOE Joint Genome Institute"/>
            <person name="Koch R.A."/>
            <person name="Yoon G."/>
            <person name="Arayal U."/>
            <person name="Lail K."/>
            <person name="Amirebrahimi M."/>
            <person name="Labutti K."/>
            <person name="Lipzen A."/>
            <person name="Riley R."/>
            <person name="Barry K."/>
            <person name="Henrissat B."/>
            <person name="Grigoriev I.V."/>
            <person name="Herr J.R."/>
            <person name="Aime M.C."/>
        </authorList>
    </citation>
    <scope>NUCLEOTIDE SEQUENCE</scope>
    <source>
        <strain evidence="2">MCA 3950</strain>
    </source>
</reference>
<dbReference type="OrthoDB" id="3252356at2759"/>
<evidence type="ECO:0000313" key="2">
    <source>
        <dbReference type="EMBL" id="KAG7451542.1"/>
    </source>
</evidence>
<dbReference type="Pfam" id="PF12937">
    <property type="entry name" value="F-box-like"/>
    <property type="match status" value="1"/>
</dbReference>
<dbReference type="InterPro" id="IPR032675">
    <property type="entry name" value="LRR_dom_sf"/>
</dbReference>
<dbReference type="InterPro" id="IPR001810">
    <property type="entry name" value="F-box_dom"/>
</dbReference>
<dbReference type="Gene3D" id="3.80.10.10">
    <property type="entry name" value="Ribonuclease Inhibitor"/>
    <property type="match status" value="1"/>
</dbReference>
<evidence type="ECO:0000313" key="3">
    <source>
        <dbReference type="Proteomes" id="UP000812287"/>
    </source>
</evidence>
<dbReference type="AlphaFoldDB" id="A0A9P7W3L3"/>
<feature type="domain" description="F-box" evidence="1">
    <location>
        <begin position="16"/>
        <end position="70"/>
    </location>
</feature>
<accession>A0A9P7W3L3</accession>
<comment type="caution">
    <text evidence="2">The sequence shown here is derived from an EMBL/GenBank/DDBJ whole genome shotgun (WGS) entry which is preliminary data.</text>
</comment>
<dbReference type="InterPro" id="IPR036047">
    <property type="entry name" value="F-box-like_dom_sf"/>
</dbReference>
<name>A0A9P7W3L3_9AGAR</name>
<proteinExistence type="predicted"/>
<sequence length="471" mass="52399">MLEEQLSTLSIDSSPTLPIARLPNELLARIFFLAAMETRHDTIPAPFIVSQTCRRWRDVALSTGDLWKFISFNFPLSSVQYLRANSMLSRSDTFPLDLLMDFRDPSWDWEEDPHGFTSNGMQSVIRLLEPHLDRLEAADILLDTWAPMHTFLSETQKLDVPSLPALKRLSLSRCNAYFAFKGQTFQPQHLRDPLPLFGGIPLPGLSHLSLVGVHIDWSAAASSLGNLTSLELKYHAPDVLPTSKEFADLIAGSPDLRHLSVIGSCPSGAPGSTLISALTLSHFTLGFVDVDDAVQFVSSLHFPALQSLSLEDVRSGLDPTQPIQDASILLECFARMTSSTIPLHRLRSLNLNEINATQEVLDSFFLVLSSVTEMDLSESIPLASLEPSFGVAPCPSLRTLQYHSYNDWYAVHSLVCSRREHRVPLHNVHVIFQQEPRDVQLLLQAGVLVTIDTSSDSEENESSYSFRSHSP</sequence>
<dbReference type="SUPFAM" id="SSF52047">
    <property type="entry name" value="RNI-like"/>
    <property type="match status" value="1"/>
</dbReference>
<keyword evidence="3" id="KW-1185">Reference proteome</keyword>
<dbReference type="Gene3D" id="1.20.1280.50">
    <property type="match status" value="1"/>
</dbReference>
<organism evidence="2 3">
    <name type="scientific">Guyanagaster necrorhizus</name>
    <dbReference type="NCBI Taxonomy" id="856835"/>
    <lineage>
        <taxon>Eukaryota</taxon>
        <taxon>Fungi</taxon>
        <taxon>Dikarya</taxon>
        <taxon>Basidiomycota</taxon>
        <taxon>Agaricomycotina</taxon>
        <taxon>Agaricomycetes</taxon>
        <taxon>Agaricomycetidae</taxon>
        <taxon>Agaricales</taxon>
        <taxon>Marasmiineae</taxon>
        <taxon>Physalacriaceae</taxon>
        <taxon>Guyanagaster</taxon>
    </lineage>
</organism>
<dbReference type="RefSeq" id="XP_043045042.1">
    <property type="nucleotide sequence ID" value="XM_043185212.1"/>
</dbReference>
<dbReference type="PROSITE" id="PS50181">
    <property type="entry name" value="FBOX"/>
    <property type="match status" value="1"/>
</dbReference>
<dbReference type="Proteomes" id="UP000812287">
    <property type="component" value="Unassembled WGS sequence"/>
</dbReference>
<protein>
    <recommendedName>
        <fullName evidence="1">F-box domain-containing protein</fullName>
    </recommendedName>
</protein>
<dbReference type="GeneID" id="66107509"/>
<gene>
    <name evidence="2" type="ORF">BT62DRAFT_927252</name>
</gene>
<dbReference type="EMBL" id="MU250525">
    <property type="protein sequence ID" value="KAG7451542.1"/>
    <property type="molecule type" value="Genomic_DNA"/>
</dbReference>
<dbReference type="SUPFAM" id="SSF81383">
    <property type="entry name" value="F-box domain"/>
    <property type="match status" value="1"/>
</dbReference>
<evidence type="ECO:0000259" key="1">
    <source>
        <dbReference type="PROSITE" id="PS50181"/>
    </source>
</evidence>